<proteinExistence type="predicted"/>
<protein>
    <recommendedName>
        <fullName evidence="1">Type I restriction enzyme R protein C-terminal domain-containing protein</fullName>
    </recommendedName>
</protein>
<feature type="domain" description="Type I restriction enzyme R protein C-terminal" evidence="1">
    <location>
        <begin position="3"/>
        <end position="30"/>
    </location>
</feature>
<dbReference type="Proteomes" id="UP001164187">
    <property type="component" value="Chromosome"/>
</dbReference>
<evidence type="ECO:0000313" key="2">
    <source>
        <dbReference type="EMBL" id="WAW14375.1"/>
    </source>
</evidence>
<evidence type="ECO:0000259" key="1">
    <source>
        <dbReference type="Pfam" id="PF12008"/>
    </source>
</evidence>
<dbReference type="EMBL" id="CP114052">
    <property type="protein sequence ID" value="WAW14375.1"/>
    <property type="molecule type" value="Genomic_DNA"/>
</dbReference>
<sequence length="58" mass="6962">MGEFEIELLKTDEINLDYILALILEKSKEHDIIESLVVLLSYDLVEHKHQKYEKLYKK</sequence>
<evidence type="ECO:0000313" key="3">
    <source>
        <dbReference type="Proteomes" id="UP001164187"/>
    </source>
</evidence>
<dbReference type="InterPro" id="IPR022625">
    <property type="entry name" value="TypeI_RM_Rsu_C"/>
</dbReference>
<dbReference type="Pfam" id="PF12008">
    <property type="entry name" value="EcoR124_C"/>
    <property type="match status" value="1"/>
</dbReference>
<gene>
    <name evidence="2" type="ORF">O0R46_07135</name>
</gene>
<keyword evidence="3" id="KW-1185">Reference proteome</keyword>
<dbReference type="RefSeq" id="WP_269311046.1">
    <property type="nucleotide sequence ID" value="NZ_CP114052.1"/>
</dbReference>
<reference evidence="2" key="1">
    <citation type="submission" date="2022-12" db="EMBL/GenBank/DDBJ databases">
        <title>Peptostreptococcus.</title>
        <authorList>
            <person name="Lee S.H."/>
        </authorList>
    </citation>
    <scope>NUCLEOTIDE SEQUENCE</scope>
    <source>
        <strain evidence="2">CBA3647</strain>
    </source>
</reference>
<accession>A0ABY7JMQ6</accession>
<organism evidence="2 3">
    <name type="scientific">Peptostreptococcus equinus</name>
    <dbReference type="NCBI Taxonomy" id="3003601"/>
    <lineage>
        <taxon>Bacteria</taxon>
        <taxon>Bacillati</taxon>
        <taxon>Bacillota</taxon>
        <taxon>Clostridia</taxon>
        <taxon>Peptostreptococcales</taxon>
        <taxon>Peptostreptococcaceae</taxon>
        <taxon>Peptostreptococcus</taxon>
    </lineage>
</organism>
<name>A0ABY7JMQ6_9FIRM</name>